<proteinExistence type="predicted"/>
<sequence>MRPPEQPGRKSPARQHRHPVGDGAGSGQPGQHRSGGAAAALDPNRSGEALQRLCRGAFIHIKLRGEFVFGRQLVADAQFSRPDRIQQPVVNLIFLCHNEPFIFLLKNNSLPLENTNVIHYTINIIKKNKISMNDPLKIIIN</sequence>
<organism evidence="2">
    <name type="scientific">bioreactor metagenome</name>
    <dbReference type="NCBI Taxonomy" id="1076179"/>
    <lineage>
        <taxon>unclassified sequences</taxon>
        <taxon>metagenomes</taxon>
        <taxon>ecological metagenomes</taxon>
    </lineage>
</organism>
<dbReference type="AlphaFoldDB" id="A0A645FWD8"/>
<dbReference type="EMBL" id="VSSQ01066190">
    <property type="protein sequence ID" value="MPN18777.1"/>
    <property type="molecule type" value="Genomic_DNA"/>
</dbReference>
<evidence type="ECO:0000256" key="1">
    <source>
        <dbReference type="SAM" id="MobiDB-lite"/>
    </source>
</evidence>
<comment type="caution">
    <text evidence="2">The sequence shown here is derived from an EMBL/GenBank/DDBJ whole genome shotgun (WGS) entry which is preliminary data.</text>
</comment>
<name>A0A645FWD8_9ZZZZ</name>
<protein>
    <submittedName>
        <fullName evidence="2">Uncharacterized protein</fullName>
    </submittedName>
</protein>
<evidence type="ECO:0000313" key="2">
    <source>
        <dbReference type="EMBL" id="MPN18777.1"/>
    </source>
</evidence>
<reference evidence="2" key="1">
    <citation type="submission" date="2019-08" db="EMBL/GenBank/DDBJ databases">
        <authorList>
            <person name="Kucharzyk K."/>
            <person name="Murdoch R.W."/>
            <person name="Higgins S."/>
            <person name="Loffler F."/>
        </authorList>
    </citation>
    <scope>NUCLEOTIDE SEQUENCE</scope>
</reference>
<gene>
    <name evidence="2" type="ORF">SDC9_166140</name>
</gene>
<feature type="region of interest" description="Disordered" evidence="1">
    <location>
        <begin position="1"/>
        <end position="42"/>
    </location>
</feature>
<accession>A0A645FWD8</accession>